<evidence type="ECO:0000313" key="2">
    <source>
        <dbReference type="EMBL" id="BAH98454.1"/>
    </source>
</evidence>
<feature type="region of interest" description="Disordered" evidence="1">
    <location>
        <begin position="241"/>
        <end position="283"/>
    </location>
</feature>
<evidence type="ECO:0008006" key="4">
    <source>
        <dbReference type="Google" id="ProtNLM"/>
    </source>
</evidence>
<feature type="compositionally biased region" description="Gly residues" evidence="1">
    <location>
        <begin position="266"/>
        <end position="283"/>
    </location>
</feature>
<proteinExistence type="predicted"/>
<dbReference type="Proteomes" id="UP000000948">
    <property type="component" value="Chromosome"/>
</dbReference>
<name>C7JC37_ACEP3</name>
<dbReference type="HOGENOM" id="CLU_082335_4_0_5"/>
<feature type="compositionally biased region" description="Pro residues" evidence="1">
    <location>
        <begin position="151"/>
        <end position="162"/>
    </location>
</feature>
<protein>
    <recommendedName>
        <fullName evidence="4">DUF2076 domain-containing protein</fullName>
    </recommendedName>
</protein>
<accession>C7JC37</accession>
<dbReference type="STRING" id="634452.APA01_03020"/>
<evidence type="ECO:0000256" key="1">
    <source>
        <dbReference type="SAM" id="MobiDB-lite"/>
    </source>
</evidence>
<feature type="compositionally biased region" description="Gly residues" evidence="1">
    <location>
        <begin position="241"/>
        <end position="250"/>
    </location>
</feature>
<dbReference type="KEGG" id="apt:APA01_03020"/>
<feature type="region of interest" description="Disordered" evidence="1">
    <location>
        <begin position="108"/>
        <end position="168"/>
    </location>
</feature>
<dbReference type="eggNOG" id="COG3416">
    <property type="taxonomic scope" value="Bacteria"/>
</dbReference>
<sequence length="283" mass="28915">MLGPKGQGRYGMNNDERDLIEKFFARVSGAPQGGFASVPSTRPNLPPIDPEADQFIAQEFQKYPEARYRITQMAVVQEAALVEAQNRIQQLQFQLQQAQQALQQAQQQSAGQQKSGGFFGGLFGGGQNAQPQPQPQPTAAPPGWGGRPAAAPMPPQYQPQPMPYGMRPSMFQGGSGFLGSALSTATGVAGGMMAANALTSLFSGHHDAGAAGGDAGWGGGAAPTETINNYYGDAGAGAGAAGADPFGGAGTSADPNFDANSSDWGGDAGDAGGDWGGGDDQSF</sequence>
<reference evidence="2 3" key="1">
    <citation type="journal article" date="2009" name="Nucleic Acids Res.">
        <title>Whole-genome analyses reveal genetic instability of Acetobacter pasteurianus.</title>
        <authorList>
            <person name="Azuma Y."/>
            <person name="Hosoyama A."/>
            <person name="Matsutani M."/>
            <person name="Furuya N."/>
            <person name="Horikawa H."/>
            <person name="Harada T."/>
            <person name="Hirakawa H."/>
            <person name="Kuhara S."/>
            <person name="Matsushita K."/>
            <person name="Fujita N."/>
            <person name="Shirai M."/>
        </authorList>
    </citation>
    <scope>NUCLEOTIDE SEQUENCE [LARGE SCALE GENOMIC DNA]</scope>
    <source>
        <strain evidence="3">NBRC 105184 / IFO 3283-01</strain>
    </source>
</reference>
<organism evidence="2 3">
    <name type="scientific">Acetobacter pasteurianus (strain NBRC 105184 / IFO 3283-01)</name>
    <dbReference type="NCBI Taxonomy" id="634452"/>
    <lineage>
        <taxon>Bacteria</taxon>
        <taxon>Pseudomonadati</taxon>
        <taxon>Pseudomonadota</taxon>
        <taxon>Alphaproteobacteria</taxon>
        <taxon>Acetobacterales</taxon>
        <taxon>Acetobacteraceae</taxon>
        <taxon>Acetobacter</taxon>
    </lineage>
</organism>
<dbReference type="EMBL" id="AP011121">
    <property type="protein sequence ID" value="BAH98454.1"/>
    <property type="molecule type" value="Genomic_DNA"/>
</dbReference>
<feature type="compositionally biased region" description="Gly residues" evidence="1">
    <location>
        <begin position="117"/>
        <end position="127"/>
    </location>
</feature>
<dbReference type="InterPro" id="IPR018648">
    <property type="entry name" value="DUF2076"/>
</dbReference>
<dbReference type="Pfam" id="PF09849">
    <property type="entry name" value="DUF2076"/>
    <property type="match status" value="1"/>
</dbReference>
<gene>
    <name evidence="2" type="ordered locus">APA01_03020</name>
</gene>
<evidence type="ECO:0000313" key="3">
    <source>
        <dbReference type="Proteomes" id="UP000000948"/>
    </source>
</evidence>
<dbReference type="AlphaFoldDB" id="C7JC37"/>